<feature type="region of interest" description="Disordered" evidence="1">
    <location>
        <begin position="53"/>
        <end position="85"/>
    </location>
</feature>
<dbReference type="STRING" id="395494.Galf_0172"/>
<dbReference type="EMBL" id="CP002159">
    <property type="protein sequence ID" value="ADL54217.1"/>
    <property type="molecule type" value="Genomic_DNA"/>
</dbReference>
<dbReference type="RefSeq" id="WP_013292160.1">
    <property type="nucleotide sequence ID" value="NC_014394.1"/>
</dbReference>
<proteinExistence type="predicted"/>
<gene>
    <name evidence="2" type="ordered locus">Galf_0172</name>
</gene>
<reference evidence="2 3" key="1">
    <citation type="submission" date="2010-08" db="EMBL/GenBank/DDBJ databases">
        <title>Complete sequence of Gallionella capsiferriformans ES-2.</title>
        <authorList>
            <consortium name="US DOE Joint Genome Institute"/>
            <person name="Lucas S."/>
            <person name="Copeland A."/>
            <person name="Lapidus A."/>
            <person name="Cheng J.-F."/>
            <person name="Bruce D."/>
            <person name="Goodwin L."/>
            <person name="Pitluck S."/>
            <person name="Chertkov O."/>
            <person name="Davenport K.W."/>
            <person name="Detter J.C."/>
            <person name="Han C."/>
            <person name="Tapia R."/>
            <person name="Land M."/>
            <person name="Hauser L."/>
            <person name="Chang Y.-J."/>
            <person name="Jeffries C."/>
            <person name="Kyrpides N."/>
            <person name="Ivanova N."/>
            <person name="Mikhailova N."/>
            <person name="Shelobolina E.S."/>
            <person name="Picardal F."/>
            <person name="Roden E."/>
            <person name="Emerson D."/>
            <person name="Woyke T."/>
        </authorList>
    </citation>
    <scope>NUCLEOTIDE SEQUENCE [LARGE SCALE GENOMIC DNA]</scope>
    <source>
        <strain evidence="2 3">ES-2</strain>
    </source>
</reference>
<keyword evidence="3" id="KW-1185">Reference proteome</keyword>
<organism evidence="2 3">
    <name type="scientific">Gallionella capsiferriformans (strain ES-2)</name>
    <name type="common">Gallionella ferruginea capsiferriformans (strain ES-2)</name>
    <dbReference type="NCBI Taxonomy" id="395494"/>
    <lineage>
        <taxon>Bacteria</taxon>
        <taxon>Pseudomonadati</taxon>
        <taxon>Pseudomonadota</taxon>
        <taxon>Betaproteobacteria</taxon>
        <taxon>Nitrosomonadales</taxon>
        <taxon>Gallionellaceae</taxon>
        <taxon>Gallionella</taxon>
    </lineage>
</organism>
<evidence type="ECO:0008006" key="4">
    <source>
        <dbReference type="Google" id="ProtNLM"/>
    </source>
</evidence>
<dbReference type="AlphaFoldDB" id="D9SIG0"/>
<sequence length="181" mass="19816">MKSRFLHNESARIAIALGLSVLAHIAILTLQPHFNAAPFAHQTTGKTLSVTLNKNSAKTPPRPSTINLTSTLKPAITPSSPAAAATSDTHYFNTNELDQPPHTDQDQLAFNLPDPPKQIDIVMRLWIDKSGKVVKVEPVTAELSQALISEIRSHLMNSRFSPGHRLGYPANSVVEITLHYE</sequence>
<dbReference type="Proteomes" id="UP000001235">
    <property type="component" value="Chromosome"/>
</dbReference>
<dbReference type="HOGENOM" id="CLU_1487020_0_0_4"/>
<name>D9SIG0_GALCS</name>
<feature type="compositionally biased region" description="Low complexity" evidence="1">
    <location>
        <begin position="74"/>
        <end position="85"/>
    </location>
</feature>
<dbReference type="KEGG" id="gca:Galf_0172"/>
<evidence type="ECO:0000256" key="1">
    <source>
        <dbReference type="SAM" id="MobiDB-lite"/>
    </source>
</evidence>
<feature type="compositionally biased region" description="Polar residues" evidence="1">
    <location>
        <begin position="53"/>
        <end position="72"/>
    </location>
</feature>
<evidence type="ECO:0000313" key="2">
    <source>
        <dbReference type="EMBL" id="ADL54217.1"/>
    </source>
</evidence>
<accession>D9SIG0</accession>
<protein>
    <recommendedName>
        <fullName evidence="4">TonB family protein</fullName>
    </recommendedName>
</protein>
<evidence type="ECO:0000313" key="3">
    <source>
        <dbReference type="Proteomes" id="UP000001235"/>
    </source>
</evidence>